<dbReference type="EMBL" id="JAENJH010000006">
    <property type="protein sequence ID" value="MBK1787227.1"/>
    <property type="molecule type" value="Genomic_DNA"/>
</dbReference>
<sequence length="74" mass="7959">MSSAVISSNRSAWSVTRKPRAVILAKHLATRAHDLDDEEVAAGRGDLPVSSDAAERSRTTPVLVFTTVQVGSRR</sequence>
<dbReference type="AlphaFoldDB" id="A0A934V669"/>
<name>A0A934V669_9PSEU</name>
<comment type="caution">
    <text evidence="1">The sequence shown here is derived from an EMBL/GenBank/DDBJ whole genome shotgun (WGS) entry which is preliminary data.</text>
</comment>
<organism evidence="1 2">
    <name type="scientific">Prauserella cavernicola</name>
    <dbReference type="NCBI Taxonomy" id="2800127"/>
    <lineage>
        <taxon>Bacteria</taxon>
        <taxon>Bacillati</taxon>
        <taxon>Actinomycetota</taxon>
        <taxon>Actinomycetes</taxon>
        <taxon>Pseudonocardiales</taxon>
        <taxon>Pseudonocardiaceae</taxon>
        <taxon>Prauserella</taxon>
    </lineage>
</organism>
<evidence type="ECO:0000313" key="2">
    <source>
        <dbReference type="Proteomes" id="UP000635245"/>
    </source>
</evidence>
<keyword evidence="2" id="KW-1185">Reference proteome</keyword>
<gene>
    <name evidence="1" type="ORF">JHE00_23120</name>
</gene>
<proteinExistence type="predicted"/>
<protein>
    <submittedName>
        <fullName evidence="1">Uncharacterized protein</fullName>
    </submittedName>
</protein>
<dbReference type="RefSeq" id="WP_200321625.1">
    <property type="nucleotide sequence ID" value="NZ_JAENJH010000006.1"/>
</dbReference>
<evidence type="ECO:0000313" key="1">
    <source>
        <dbReference type="EMBL" id="MBK1787227.1"/>
    </source>
</evidence>
<accession>A0A934V669</accession>
<reference evidence="1" key="1">
    <citation type="submission" date="2020-12" db="EMBL/GenBank/DDBJ databases">
        <title>Prauserella sp. ASG 168, a novel actinomycete isolated from cave rock.</title>
        <authorList>
            <person name="Suriyachadkun C."/>
        </authorList>
    </citation>
    <scope>NUCLEOTIDE SEQUENCE</scope>
    <source>
        <strain evidence="1">ASG 168</strain>
    </source>
</reference>
<dbReference type="Proteomes" id="UP000635245">
    <property type="component" value="Unassembled WGS sequence"/>
</dbReference>